<gene>
    <name evidence="1" type="ORF">FCALED_LOCUS6990</name>
</gene>
<dbReference type="EMBL" id="CAJVPQ010001771">
    <property type="protein sequence ID" value="CAG8568860.1"/>
    <property type="molecule type" value="Genomic_DNA"/>
</dbReference>
<proteinExistence type="predicted"/>
<evidence type="ECO:0000313" key="1">
    <source>
        <dbReference type="EMBL" id="CAG8568860.1"/>
    </source>
</evidence>
<accession>A0A9N9BKE9</accession>
<dbReference type="OrthoDB" id="2403345at2759"/>
<reference evidence="1" key="1">
    <citation type="submission" date="2021-06" db="EMBL/GenBank/DDBJ databases">
        <authorList>
            <person name="Kallberg Y."/>
            <person name="Tangrot J."/>
            <person name="Rosling A."/>
        </authorList>
    </citation>
    <scope>NUCLEOTIDE SEQUENCE</scope>
    <source>
        <strain evidence="1">UK204</strain>
    </source>
</reference>
<organism evidence="1 2">
    <name type="scientific">Funneliformis caledonium</name>
    <dbReference type="NCBI Taxonomy" id="1117310"/>
    <lineage>
        <taxon>Eukaryota</taxon>
        <taxon>Fungi</taxon>
        <taxon>Fungi incertae sedis</taxon>
        <taxon>Mucoromycota</taxon>
        <taxon>Glomeromycotina</taxon>
        <taxon>Glomeromycetes</taxon>
        <taxon>Glomerales</taxon>
        <taxon>Glomeraceae</taxon>
        <taxon>Funneliformis</taxon>
    </lineage>
</organism>
<comment type="caution">
    <text evidence="1">The sequence shown here is derived from an EMBL/GenBank/DDBJ whole genome shotgun (WGS) entry which is preliminary data.</text>
</comment>
<protein>
    <submittedName>
        <fullName evidence="1">10436_t:CDS:1</fullName>
    </submittedName>
</protein>
<dbReference type="Proteomes" id="UP000789570">
    <property type="component" value="Unassembled WGS sequence"/>
</dbReference>
<name>A0A9N9BKE9_9GLOM</name>
<sequence>MPTGGIPKIVLKEVRYREERSVLCTPRHAPLCATSLTAGVEEEECLVFTSLQRSVLLYSSTPCRGPGKEIGVNWEYHLKIPGNGGCGSFRSDSAAIIFNGANQQFPFFITEFENDGFAVHKDAVVVVEETAFEYNRMLTVAYYLSEDECLIYAYEGNGVTFKLHTGDQEADVASVLNDSTRPSSADLSASIDTKGSRYATPIRTCGRKPESIYLYREGISNNQFKTVLELEISEIKVPPVYYAHIACSRARFYSWRESWSYHDPGEFVITYGIC</sequence>
<keyword evidence="2" id="KW-1185">Reference proteome</keyword>
<dbReference type="AlphaFoldDB" id="A0A9N9BKE9"/>
<evidence type="ECO:0000313" key="2">
    <source>
        <dbReference type="Proteomes" id="UP000789570"/>
    </source>
</evidence>